<feature type="region of interest" description="Disordered" evidence="7">
    <location>
        <begin position="323"/>
        <end position="401"/>
    </location>
</feature>
<dbReference type="GO" id="GO:0051301">
    <property type="term" value="P:cell division"/>
    <property type="evidence" value="ECO:0007669"/>
    <property type="project" value="TreeGrafter"/>
</dbReference>
<feature type="region of interest" description="Disordered" evidence="7">
    <location>
        <begin position="461"/>
        <end position="484"/>
    </location>
</feature>
<dbReference type="GO" id="GO:0005737">
    <property type="term" value="C:cytoplasm"/>
    <property type="evidence" value="ECO:0007669"/>
    <property type="project" value="TreeGrafter"/>
</dbReference>
<evidence type="ECO:0000256" key="6">
    <source>
        <dbReference type="PROSITE-ProRule" id="PRU00339"/>
    </source>
</evidence>
<feature type="compositionally biased region" description="Basic and acidic residues" evidence="7">
    <location>
        <begin position="461"/>
        <end position="473"/>
    </location>
</feature>
<sequence>MSPSSTHIVSQLRQLIYYHLDCNLPRNALTFSERLRGFEPKSSEAAYLEGLCYLRLGQFSAAYHSTKSHGTRGTHLGCSYVFAQACLGLERFMEGITAIEKSKAHWLGKSNWNKHTESRRQQSPDAAAVCCLQGKLWHGHGDVIRAIDMYAESLKLNPFMWDAFLGLCDLGVDMHVNNIFRMTSEMKNALATHTPDENASNTAEASRLPDNLSQSNVSHTSVNQPPPSSDPFSISKNRINGEVRPNAGDSVLFEKLNGSKSVVTPSGAATYTYPGLDTPTGPGGGLVTEILTKDDGGVVAVPVSAEPPQAPLRKAKAIPGMGIDFGVDAPPKLRSNSIRSKSRNKDGSDEADNSSVLSRTSTLSNGVGDRKRTISGQVAQPALAHTSNINTTASNDPGAPQRRSVRLFNQIRPQSGKFAPSSGSLGAKEGKDVKKTKAASMKGRSANAFNVGRVVSGNRKHAEPMDIDGKEQRPPTAITGGATFPKPITVNDKVREFEALQWLFELFTKLGTGYFALCHYQCDTALQMFHSLHSSQRETPWVLAQMGRVFFEENEHAEAEKCFARLKAMAPARLEDMEVYSTTLWHTKNEIELAFLSHEIVDIDHASPQAWCAVGNSFSLQRDHDQALKCFKRATQLNPKFAYAFTLQGHEHVSNEEYDKALGAYRAAIAVDKRHYNAWYGLGKVFEKQGKYTLAEQHYRTAALINPTNAVLMCCIGVVLEKLNSPKAALIQYTKSCELAPKSSLSRFKRARVLMHLQEPQLALQDLEVLKDIAPDEANVHFLLGKVYRTLRQKAPAIKHFTTALHLDPKASHYIKEAMEQVEDEEDEDDPDGMVP</sequence>
<gene>
    <name evidence="8" type="primary">CDC27</name>
    <name evidence="8" type="ORF">HETSPECPRED_006865</name>
</gene>
<dbReference type="PANTHER" id="PTHR12558">
    <property type="entry name" value="CELL DIVISION CYCLE 16,23,27"/>
    <property type="match status" value="1"/>
</dbReference>
<dbReference type="InterPro" id="IPR011990">
    <property type="entry name" value="TPR-like_helical_dom_sf"/>
</dbReference>
<feature type="repeat" description="TPR" evidence="6">
    <location>
        <begin position="642"/>
        <end position="675"/>
    </location>
</feature>
<dbReference type="Pfam" id="PF12895">
    <property type="entry name" value="ANAPC3"/>
    <property type="match status" value="1"/>
</dbReference>
<feature type="compositionally biased region" description="Polar residues" evidence="7">
    <location>
        <begin position="385"/>
        <end position="395"/>
    </location>
</feature>
<dbReference type="SUPFAM" id="SSF48452">
    <property type="entry name" value="TPR-like"/>
    <property type="match status" value="1"/>
</dbReference>
<accession>A0A8H3FPS7</accession>
<name>A0A8H3FPS7_9LECA</name>
<dbReference type="EMBL" id="CAJPDS010000048">
    <property type="protein sequence ID" value="CAF9928501.1"/>
    <property type="molecule type" value="Genomic_DNA"/>
</dbReference>
<keyword evidence="9" id="KW-1185">Reference proteome</keyword>
<feature type="compositionally biased region" description="Polar residues" evidence="7">
    <location>
        <begin position="353"/>
        <end position="365"/>
    </location>
</feature>
<evidence type="ECO:0000256" key="4">
    <source>
        <dbReference type="ARBA" id="ARBA00023242"/>
    </source>
</evidence>
<dbReference type="FunFam" id="1.25.40.10:FF:000018">
    <property type="entry name" value="Cell division cycle protein 27 homolog B"/>
    <property type="match status" value="1"/>
</dbReference>
<dbReference type="InterPro" id="IPR019734">
    <property type="entry name" value="TPR_rpt"/>
</dbReference>
<dbReference type="SUPFAM" id="SSF81901">
    <property type="entry name" value="HCP-like"/>
    <property type="match status" value="1"/>
</dbReference>
<dbReference type="GO" id="GO:0005680">
    <property type="term" value="C:anaphase-promoting complex"/>
    <property type="evidence" value="ECO:0007669"/>
    <property type="project" value="UniProtKB-ARBA"/>
</dbReference>
<reference evidence="8" key="1">
    <citation type="submission" date="2021-03" db="EMBL/GenBank/DDBJ databases">
        <authorList>
            <person name="Tagirdzhanova G."/>
        </authorList>
    </citation>
    <scope>NUCLEOTIDE SEQUENCE</scope>
</reference>
<evidence type="ECO:0000256" key="5">
    <source>
        <dbReference type="ARBA" id="ARBA00038210"/>
    </source>
</evidence>
<dbReference type="Pfam" id="PF00515">
    <property type="entry name" value="TPR_1"/>
    <property type="match status" value="1"/>
</dbReference>
<dbReference type="GO" id="GO:0031145">
    <property type="term" value="P:anaphase-promoting complex-dependent catabolic process"/>
    <property type="evidence" value="ECO:0007669"/>
    <property type="project" value="TreeGrafter"/>
</dbReference>
<dbReference type="GO" id="GO:0016567">
    <property type="term" value="P:protein ubiquitination"/>
    <property type="evidence" value="ECO:0007669"/>
    <property type="project" value="TreeGrafter"/>
</dbReference>
<comment type="subcellular location">
    <subcellularLocation>
        <location evidence="1">Nucleus</location>
    </subcellularLocation>
</comment>
<protein>
    <submittedName>
        <fullName evidence="8">Anaphase-promoting complex subunit cdc27</fullName>
    </submittedName>
</protein>
<dbReference type="PROSITE" id="PS50005">
    <property type="entry name" value="TPR"/>
    <property type="match status" value="4"/>
</dbReference>
<keyword evidence="2" id="KW-0677">Repeat</keyword>
<dbReference type="SMART" id="SM00028">
    <property type="entry name" value="TPR"/>
    <property type="match status" value="8"/>
</dbReference>
<evidence type="ECO:0000313" key="9">
    <source>
        <dbReference type="Proteomes" id="UP000664521"/>
    </source>
</evidence>
<evidence type="ECO:0000256" key="3">
    <source>
        <dbReference type="ARBA" id="ARBA00022803"/>
    </source>
</evidence>
<evidence type="ECO:0000256" key="7">
    <source>
        <dbReference type="SAM" id="MobiDB-lite"/>
    </source>
</evidence>
<dbReference type="Proteomes" id="UP000664521">
    <property type="component" value="Unassembled WGS sequence"/>
</dbReference>
<dbReference type="Pfam" id="PF13432">
    <property type="entry name" value="TPR_16"/>
    <property type="match status" value="1"/>
</dbReference>
<organism evidence="8 9">
    <name type="scientific">Heterodermia speciosa</name>
    <dbReference type="NCBI Taxonomy" id="116794"/>
    <lineage>
        <taxon>Eukaryota</taxon>
        <taxon>Fungi</taxon>
        <taxon>Dikarya</taxon>
        <taxon>Ascomycota</taxon>
        <taxon>Pezizomycotina</taxon>
        <taxon>Lecanoromycetes</taxon>
        <taxon>OSLEUM clade</taxon>
        <taxon>Lecanoromycetidae</taxon>
        <taxon>Caliciales</taxon>
        <taxon>Physciaceae</taxon>
        <taxon>Heterodermia</taxon>
    </lineage>
</organism>
<evidence type="ECO:0000256" key="2">
    <source>
        <dbReference type="ARBA" id="ARBA00022737"/>
    </source>
</evidence>
<comment type="caution">
    <text evidence="8">The sequence shown here is derived from an EMBL/GenBank/DDBJ whole genome shotgun (WGS) entry which is preliminary data.</text>
</comment>
<dbReference type="AlphaFoldDB" id="A0A8H3FPS7"/>
<dbReference type="GO" id="GO:0007091">
    <property type="term" value="P:metaphase/anaphase transition of mitotic cell cycle"/>
    <property type="evidence" value="ECO:0007669"/>
    <property type="project" value="TreeGrafter"/>
</dbReference>
<dbReference type="PANTHER" id="PTHR12558:SF13">
    <property type="entry name" value="CELL DIVISION CYCLE PROTEIN 27 HOMOLOG"/>
    <property type="match status" value="1"/>
</dbReference>
<dbReference type="OrthoDB" id="329563at2759"/>
<feature type="region of interest" description="Disordered" evidence="7">
    <location>
        <begin position="193"/>
        <end position="245"/>
    </location>
</feature>
<evidence type="ECO:0000313" key="8">
    <source>
        <dbReference type="EMBL" id="CAF9928501.1"/>
    </source>
</evidence>
<dbReference type="Gene3D" id="1.25.40.10">
    <property type="entry name" value="Tetratricopeptide repeat domain"/>
    <property type="match status" value="4"/>
</dbReference>
<proteinExistence type="inferred from homology"/>
<feature type="repeat" description="TPR" evidence="6">
    <location>
        <begin position="676"/>
        <end position="709"/>
    </location>
</feature>
<feature type="compositionally biased region" description="Polar residues" evidence="7">
    <location>
        <begin position="211"/>
        <end position="223"/>
    </location>
</feature>
<evidence type="ECO:0000256" key="1">
    <source>
        <dbReference type="ARBA" id="ARBA00004123"/>
    </source>
</evidence>
<feature type="repeat" description="TPR" evidence="6">
    <location>
        <begin position="608"/>
        <end position="641"/>
    </location>
</feature>
<feature type="repeat" description="TPR" evidence="6">
    <location>
        <begin position="778"/>
        <end position="811"/>
    </location>
</feature>
<dbReference type="Pfam" id="PF13181">
    <property type="entry name" value="TPR_8"/>
    <property type="match status" value="1"/>
</dbReference>
<comment type="similarity">
    <text evidence="5">Belongs to the APC3/CDC27 family.</text>
</comment>
<keyword evidence="4" id="KW-0539">Nucleus</keyword>
<feature type="region of interest" description="Disordered" evidence="7">
    <location>
        <begin position="414"/>
        <end position="441"/>
    </location>
</feature>
<keyword evidence="3 6" id="KW-0802">TPR repeat</keyword>